<keyword evidence="9" id="KW-0585">Phenylalanine catabolism</keyword>
<comment type="cofactor">
    <cofactor evidence="1">
        <name>Fe cation</name>
        <dbReference type="ChEBI" id="CHEBI:24875"/>
    </cofactor>
</comment>
<evidence type="ECO:0000256" key="6">
    <source>
        <dbReference type="ARBA" id="ARBA00022878"/>
    </source>
</evidence>
<comment type="caution">
    <text evidence="11">The sequence shown here is derived from an EMBL/GenBank/DDBJ whole genome shotgun (WGS) entry which is preliminary data.</text>
</comment>
<dbReference type="PANTHER" id="PTHR11959:SF1">
    <property type="entry name" value="4-HYDROXYPHENYLPYRUVATE DIOXYGENASE"/>
    <property type="match status" value="1"/>
</dbReference>
<name>A0A1V6QF24_9EURO</name>
<dbReference type="STRING" id="416450.A0A1V6QF24"/>
<feature type="domain" description="VOC" evidence="10">
    <location>
        <begin position="1"/>
        <end position="112"/>
    </location>
</feature>
<organism evidence="11 12">
    <name type="scientific">Penicillium antarcticum</name>
    <dbReference type="NCBI Taxonomy" id="416450"/>
    <lineage>
        <taxon>Eukaryota</taxon>
        <taxon>Fungi</taxon>
        <taxon>Dikarya</taxon>
        <taxon>Ascomycota</taxon>
        <taxon>Pezizomycotina</taxon>
        <taxon>Eurotiomycetes</taxon>
        <taxon>Eurotiomycetidae</taxon>
        <taxon>Eurotiales</taxon>
        <taxon>Aspergillaceae</taxon>
        <taxon>Penicillium</taxon>
    </lineage>
</organism>
<gene>
    <name evidence="11" type="ORF">PENANT_c005G10795</name>
</gene>
<evidence type="ECO:0000259" key="10">
    <source>
        <dbReference type="PROSITE" id="PS51819"/>
    </source>
</evidence>
<comment type="similarity">
    <text evidence="3">Belongs to the 4HPPD family.</text>
</comment>
<evidence type="ECO:0000256" key="8">
    <source>
        <dbReference type="ARBA" id="ARBA00023004"/>
    </source>
</evidence>
<evidence type="ECO:0000256" key="4">
    <source>
        <dbReference type="ARBA" id="ARBA00013222"/>
    </source>
</evidence>
<dbReference type="Proteomes" id="UP000191672">
    <property type="component" value="Unassembled WGS sequence"/>
</dbReference>
<evidence type="ECO:0000256" key="5">
    <source>
        <dbReference type="ARBA" id="ARBA00022737"/>
    </source>
</evidence>
<dbReference type="SUPFAM" id="SSF54593">
    <property type="entry name" value="Glyoxalase/Bleomycin resistance protein/Dihydroxybiphenyl dioxygenase"/>
    <property type="match status" value="1"/>
</dbReference>
<sequence length="155" mass="16986">MTISQNEGIITPKLGPEYIGFDHIHCPPRDVADNVLRCASDDERVTLAETHEYPSTHGDGVKDVAFRVAGDIDAVCRRAVEKGAGAIAEPRIVAVDGHDFDERGYLLQIFTKHVGDRPTVFTEVIQRNSFDGFGAGNFKSLSGAFEREQALRVNS</sequence>
<reference evidence="12" key="1">
    <citation type="journal article" date="2017" name="Nat. Microbiol.">
        <title>Global analysis of biosynthetic gene clusters reveals vast potential of secondary metabolite production in Penicillium species.</title>
        <authorList>
            <person name="Nielsen J.C."/>
            <person name="Grijseels S."/>
            <person name="Prigent S."/>
            <person name="Ji B."/>
            <person name="Dainat J."/>
            <person name="Nielsen K.F."/>
            <person name="Frisvad J.C."/>
            <person name="Workman M."/>
            <person name="Nielsen J."/>
        </authorList>
    </citation>
    <scope>NUCLEOTIDE SEQUENCE [LARGE SCALE GENOMIC DNA]</scope>
    <source>
        <strain evidence="12">IBT 31811</strain>
    </source>
</reference>
<protein>
    <recommendedName>
        <fullName evidence="4">4-hydroxyphenylpyruvate dioxygenase</fullName>
        <ecNumber evidence="4">1.13.11.27</ecNumber>
    </recommendedName>
</protein>
<dbReference type="EMBL" id="MDYN01000005">
    <property type="protein sequence ID" value="OQD87815.1"/>
    <property type="molecule type" value="Genomic_DNA"/>
</dbReference>
<dbReference type="PANTHER" id="PTHR11959">
    <property type="entry name" value="4-HYDROXYPHENYLPYRUVATE DIOXYGENASE"/>
    <property type="match status" value="1"/>
</dbReference>
<proteinExistence type="inferred from homology"/>
<dbReference type="GO" id="GO:0006559">
    <property type="term" value="P:L-phenylalanine catabolic process"/>
    <property type="evidence" value="ECO:0007669"/>
    <property type="project" value="UniProtKB-KW"/>
</dbReference>
<dbReference type="PROSITE" id="PS51819">
    <property type="entry name" value="VOC"/>
    <property type="match status" value="1"/>
</dbReference>
<keyword evidence="7" id="KW-0223">Dioxygenase</keyword>
<comment type="pathway">
    <text evidence="2">Amino-acid degradation; L-phenylalanine degradation; acetoacetate and fumarate from L-phenylalanine: step 3/6.</text>
</comment>
<evidence type="ECO:0000256" key="9">
    <source>
        <dbReference type="ARBA" id="ARBA00023232"/>
    </source>
</evidence>
<dbReference type="Gene3D" id="3.10.180.10">
    <property type="entry name" value="2,3-Dihydroxybiphenyl 1,2-Dioxygenase, domain 1"/>
    <property type="match status" value="1"/>
</dbReference>
<dbReference type="EC" id="1.13.11.27" evidence="4"/>
<evidence type="ECO:0000256" key="3">
    <source>
        <dbReference type="ARBA" id="ARBA00005877"/>
    </source>
</evidence>
<keyword evidence="5" id="KW-0677">Repeat</keyword>
<dbReference type="GO" id="GO:0003868">
    <property type="term" value="F:4-hydroxyphenylpyruvate dioxygenase activity"/>
    <property type="evidence" value="ECO:0007669"/>
    <property type="project" value="UniProtKB-EC"/>
</dbReference>
<accession>A0A1V6QF24</accession>
<dbReference type="InterPro" id="IPR029068">
    <property type="entry name" value="Glyas_Bleomycin-R_OHBP_Dase"/>
</dbReference>
<keyword evidence="8" id="KW-0408">Iron</keyword>
<keyword evidence="7" id="KW-0560">Oxidoreductase</keyword>
<keyword evidence="6" id="KW-0828">Tyrosine catabolism</keyword>
<evidence type="ECO:0000313" key="12">
    <source>
        <dbReference type="Proteomes" id="UP000191672"/>
    </source>
</evidence>
<evidence type="ECO:0000256" key="2">
    <source>
        <dbReference type="ARBA" id="ARBA00005162"/>
    </source>
</evidence>
<dbReference type="AlphaFoldDB" id="A0A1V6QF24"/>
<evidence type="ECO:0000256" key="1">
    <source>
        <dbReference type="ARBA" id="ARBA00001962"/>
    </source>
</evidence>
<dbReference type="InterPro" id="IPR037523">
    <property type="entry name" value="VOC_core"/>
</dbReference>
<evidence type="ECO:0000313" key="11">
    <source>
        <dbReference type="EMBL" id="OQD87815.1"/>
    </source>
</evidence>
<dbReference type="InterPro" id="IPR005956">
    <property type="entry name" value="4OHPhenylPyrv_dOase"/>
</dbReference>
<keyword evidence="12" id="KW-1185">Reference proteome</keyword>
<dbReference type="GO" id="GO:0006572">
    <property type="term" value="P:L-tyrosine catabolic process"/>
    <property type="evidence" value="ECO:0007669"/>
    <property type="project" value="UniProtKB-KW"/>
</dbReference>
<evidence type="ECO:0000256" key="7">
    <source>
        <dbReference type="ARBA" id="ARBA00022964"/>
    </source>
</evidence>